<dbReference type="InterPro" id="IPR001214">
    <property type="entry name" value="SET_dom"/>
</dbReference>
<feature type="compositionally biased region" description="Polar residues" evidence="3">
    <location>
        <begin position="141"/>
        <end position="150"/>
    </location>
</feature>
<dbReference type="PROSITE" id="PS50280">
    <property type="entry name" value="SET"/>
    <property type="match status" value="1"/>
</dbReference>
<dbReference type="Proteomes" id="UP001208570">
    <property type="component" value="Unassembled WGS sequence"/>
</dbReference>
<evidence type="ECO:0008006" key="8">
    <source>
        <dbReference type="Google" id="ProtNLM"/>
    </source>
</evidence>
<evidence type="ECO:0000256" key="2">
    <source>
        <dbReference type="ARBA" id="ARBA00023242"/>
    </source>
</evidence>
<dbReference type="InterPro" id="IPR046341">
    <property type="entry name" value="SET_dom_sf"/>
</dbReference>
<dbReference type="PANTHER" id="PTHR46105">
    <property type="entry name" value="AGAP004733-PA"/>
    <property type="match status" value="1"/>
</dbReference>
<accession>A0AAD9J6P6</accession>
<dbReference type="GO" id="GO:0005634">
    <property type="term" value="C:nucleus"/>
    <property type="evidence" value="ECO:0007669"/>
    <property type="project" value="UniProtKB-SubCell"/>
</dbReference>
<keyword evidence="7" id="KW-1185">Reference proteome</keyword>
<reference evidence="6" key="1">
    <citation type="journal article" date="2023" name="Mol. Biol. Evol.">
        <title>Third-Generation Sequencing Reveals the Adaptive Role of the Epigenome in Three Deep-Sea Polychaetes.</title>
        <authorList>
            <person name="Perez M."/>
            <person name="Aroh O."/>
            <person name="Sun Y."/>
            <person name="Lan Y."/>
            <person name="Juniper S.K."/>
            <person name="Young C.R."/>
            <person name="Angers B."/>
            <person name="Qian P.Y."/>
        </authorList>
    </citation>
    <scope>NUCLEOTIDE SEQUENCE</scope>
    <source>
        <strain evidence="6">P08H-3</strain>
    </source>
</reference>
<dbReference type="AlphaFoldDB" id="A0AAD9J6P6"/>
<evidence type="ECO:0000256" key="1">
    <source>
        <dbReference type="ARBA" id="ARBA00004123"/>
    </source>
</evidence>
<protein>
    <recommendedName>
        <fullName evidence="8">BTB domain-containing protein</fullName>
    </recommendedName>
</protein>
<dbReference type="PROSITE" id="PS50097">
    <property type="entry name" value="BTB"/>
    <property type="match status" value="1"/>
</dbReference>
<evidence type="ECO:0000259" key="4">
    <source>
        <dbReference type="PROSITE" id="PS50097"/>
    </source>
</evidence>
<evidence type="ECO:0000256" key="3">
    <source>
        <dbReference type="SAM" id="MobiDB-lite"/>
    </source>
</evidence>
<organism evidence="6 7">
    <name type="scientific">Paralvinella palmiformis</name>
    <dbReference type="NCBI Taxonomy" id="53620"/>
    <lineage>
        <taxon>Eukaryota</taxon>
        <taxon>Metazoa</taxon>
        <taxon>Spiralia</taxon>
        <taxon>Lophotrochozoa</taxon>
        <taxon>Annelida</taxon>
        <taxon>Polychaeta</taxon>
        <taxon>Sedentaria</taxon>
        <taxon>Canalipalpata</taxon>
        <taxon>Terebellida</taxon>
        <taxon>Terebelliformia</taxon>
        <taxon>Alvinellidae</taxon>
        <taxon>Paralvinella</taxon>
    </lineage>
</organism>
<comment type="caution">
    <text evidence="6">The sequence shown here is derived from an EMBL/GenBank/DDBJ whole genome shotgun (WGS) entry which is preliminary data.</text>
</comment>
<comment type="subcellular location">
    <subcellularLocation>
        <location evidence="1">Nucleus</location>
    </subcellularLocation>
</comment>
<feature type="region of interest" description="Disordered" evidence="3">
    <location>
        <begin position="140"/>
        <end position="165"/>
    </location>
</feature>
<dbReference type="InterPro" id="IPR000210">
    <property type="entry name" value="BTB/POZ_dom"/>
</dbReference>
<sequence length="428" mass="48172">MDMSDEQMLKLFHEDWSRCFLRNLNTMRQGKLMCDAKIILKDGVTLSAHSCVLAAASPFFSSLLGDKEYPEIDMAEFPSELIRQVLEFIYTGEILVCKGKVEVLYSVAQSLNIPVLVDVVKSVYISLQISVDDENDLSAVDTGSSVSQMTPAKRGRGRPRKVQPTSMCLSSLSSTDLRKIKQEHPEDNCDELDNEITVIDSLELKQENAARLFDNEVNLEAVVFESELGAATNDSKSWDCIQDLRPVNKRKEWKSLKNPIIIEDVKVPGDGSIPDRAEKTLPRELSLAPTTTGGKTVNGVFAGIHLRKGTTFGPYEGEIVVDLEKSKETRYCWKIYKNCKLLHWVDGQEESKANWMRFVQHAETPLEQNIEAFQHDGNLYFRSIRDILPQKELLVRYGNQYSARKISPTADLAEDGETSIDGYTCTGM</sequence>
<name>A0AAD9J6P6_9ANNE</name>
<dbReference type="SUPFAM" id="SSF82199">
    <property type="entry name" value="SET domain"/>
    <property type="match status" value="1"/>
</dbReference>
<evidence type="ECO:0000313" key="7">
    <source>
        <dbReference type="Proteomes" id="UP001208570"/>
    </source>
</evidence>
<dbReference type="GO" id="GO:0000978">
    <property type="term" value="F:RNA polymerase II cis-regulatory region sequence-specific DNA binding"/>
    <property type="evidence" value="ECO:0007669"/>
    <property type="project" value="TreeGrafter"/>
</dbReference>
<keyword evidence="2" id="KW-0539">Nucleus</keyword>
<dbReference type="InterPro" id="IPR000637">
    <property type="entry name" value="HMGI/Y_DNA-bd_CS"/>
</dbReference>
<dbReference type="Pfam" id="PF21549">
    <property type="entry name" value="PRDM2_PR"/>
    <property type="match status" value="1"/>
</dbReference>
<dbReference type="SUPFAM" id="SSF54695">
    <property type="entry name" value="POZ domain"/>
    <property type="match status" value="1"/>
</dbReference>
<dbReference type="PROSITE" id="PS00354">
    <property type="entry name" value="HMGI_Y"/>
    <property type="match status" value="1"/>
</dbReference>
<dbReference type="SMART" id="SM00225">
    <property type="entry name" value="BTB"/>
    <property type="match status" value="1"/>
</dbReference>
<dbReference type="EMBL" id="JAODUP010000572">
    <property type="protein sequence ID" value="KAK2147051.1"/>
    <property type="molecule type" value="Genomic_DNA"/>
</dbReference>
<gene>
    <name evidence="6" type="ORF">LSH36_572g00008</name>
</gene>
<feature type="domain" description="BTB" evidence="4">
    <location>
        <begin position="34"/>
        <end position="98"/>
    </location>
</feature>
<evidence type="ECO:0000313" key="6">
    <source>
        <dbReference type="EMBL" id="KAK2147051.1"/>
    </source>
</evidence>
<feature type="domain" description="SET" evidence="5">
    <location>
        <begin position="283"/>
        <end position="398"/>
    </location>
</feature>
<dbReference type="InterPro" id="IPR011333">
    <property type="entry name" value="SKP1/BTB/POZ_sf"/>
</dbReference>
<dbReference type="GO" id="GO:0000981">
    <property type="term" value="F:DNA-binding transcription factor activity, RNA polymerase II-specific"/>
    <property type="evidence" value="ECO:0007669"/>
    <property type="project" value="TreeGrafter"/>
</dbReference>
<evidence type="ECO:0000259" key="5">
    <source>
        <dbReference type="PROSITE" id="PS50280"/>
    </source>
</evidence>
<proteinExistence type="predicted"/>
<dbReference type="InterPro" id="IPR050457">
    <property type="entry name" value="ZnFinger_BTB_dom_contain"/>
</dbReference>
<dbReference type="Gene3D" id="3.30.710.10">
    <property type="entry name" value="Potassium Channel Kv1.1, Chain A"/>
    <property type="match status" value="1"/>
</dbReference>
<dbReference type="Pfam" id="PF00651">
    <property type="entry name" value="BTB"/>
    <property type="match status" value="1"/>
</dbReference>
<dbReference type="SMART" id="SM00317">
    <property type="entry name" value="SET"/>
    <property type="match status" value="1"/>
</dbReference>
<dbReference type="PANTHER" id="PTHR46105:SF22">
    <property type="entry name" value="ZINC FINGER AND BTB DOMAIN CONTAINING 45"/>
    <property type="match status" value="1"/>
</dbReference>
<dbReference type="Gene3D" id="2.170.270.10">
    <property type="entry name" value="SET domain"/>
    <property type="match status" value="1"/>
</dbReference>